<dbReference type="CDD" id="cd01007">
    <property type="entry name" value="PBP2_BvgS_HisK_like"/>
    <property type="match status" value="1"/>
</dbReference>
<protein>
    <recommendedName>
        <fullName evidence="2">diguanylate cyclase</fullName>
        <ecNumber evidence="2">2.7.7.65</ecNumber>
    </recommendedName>
</protein>
<dbReference type="SMART" id="SM00062">
    <property type="entry name" value="PBPb"/>
    <property type="match status" value="1"/>
</dbReference>
<evidence type="ECO:0000256" key="4">
    <source>
        <dbReference type="SAM" id="Phobius"/>
    </source>
</evidence>
<dbReference type="InterPro" id="IPR029787">
    <property type="entry name" value="Nucleotide_cyclase"/>
</dbReference>
<dbReference type="SMART" id="SM00267">
    <property type="entry name" value="GGDEF"/>
    <property type="match status" value="1"/>
</dbReference>
<keyword evidence="4" id="KW-1133">Transmembrane helix</keyword>
<gene>
    <name evidence="6" type="primary">ydaM_2</name>
    <name evidence="6" type="ORF">MBHS_04590</name>
</gene>
<dbReference type="FunFam" id="3.30.70.270:FF:000001">
    <property type="entry name" value="Diguanylate cyclase domain protein"/>
    <property type="match status" value="1"/>
</dbReference>
<dbReference type="CDD" id="cd00130">
    <property type="entry name" value="PAS"/>
    <property type="match status" value="1"/>
</dbReference>
<keyword evidence="6" id="KW-0808">Transferase</keyword>
<dbReference type="OrthoDB" id="9180959at2"/>
<proteinExistence type="predicted"/>
<evidence type="ECO:0000256" key="3">
    <source>
        <dbReference type="ARBA" id="ARBA00034247"/>
    </source>
</evidence>
<comment type="cofactor">
    <cofactor evidence="1">
        <name>Mg(2+)</name>
        <dbReference type="ChEBI" id="CHEBI:18420"/>
    </cofactor>
</comment>
<dbReference type="EC" id="2.7.7.65" evidence="2"/>
<evidence type="ECO:0000259" key="5">
    <source>
        <dbReference type="PROSITE" id="PS50887"/>
    </source>
</evidence>
<dbReference type="PANTHER" id="PTHR45138:SF9">
    <property type="entry name" value="DIGUANYLATE CYCLASE DGCM-RELATED"/>
    <property type="match status" value="1"/>
</dbReference>
<dbReference type="NCBIfam" id="TIGR00254">
    <property type="entry name" value="GGDEF"/>
    <property type="match status" value="1"/>
</dbReference>
<dbReference type="InterPro" id="IPR001638">
    <property type="entry name" value="Solute-binding_3/MltF_N"/>
</dbReference>
<name>A0A1H6FF38_9GAMM</name>
<keyword evidence="7" id="KW-1185">Reference proteome</keyword>
<dbReference type="SUPFAM" id="SSF53850">
    <property type="entry name" value="Periplasmic binding protein-like II"/>
    <property type="match status" value="1"/>
</dbReference>
<dbReference type="Pfam" id="PF00990">
    <property type="entry name" value="GGDEF"/>
    <property type="match status" value="1"/>
</dbReference>
<dbReference type="InterPro" id="IPR050469">
    <property type="entry name" value="Diguanylate_Cyclase"/>
</dbReference>
<dbReference type="Proteomes" id="UP000236724">
    <property type="component" value="Unassembled WGS sequence"/>
</dbReference>
<dbReference type="AlphaFoldDB" id="A0A1H6FF38"/>
<dbReference type="InterPro" id="IPR043128">
    <property type="entry name" value="Rev_trsase/Diguanyl_cyclase"/>
</dbReference>
<dbReference type="InterPro" id="IPR000160">
    <property type="entry name" value="GGDEF_dom"/>
</dbReference>
<dbReference type="GO" id="GO:0005886">
    <property type="term" value="C:plasma membrane"/>
    <property type="evidence" value="ECO:0007669"/>
    <property type="project" value="TreeGrafter"/>
</dbReference>
<keyword evidence="4" id="KW-0812">Transmembrane</keyword>
<keyword evidence="4" id="KW-0472">Membrane</keyword>
<evidence type="ECO:0000256" key="2">
    <source>
        <dbReference type="ARBA" id="ARBA00012528"/>
    </source>
</evidence>
<dbReference type="InterPro" id="IPR035965">
    <property type="entry name" value="PAS-like_dom_sf"/>
</dbReference>
<dbReference type="PROSITE" id="PS50887">
    <property type="entry name" value="GGDEF"/>
    <property type="match status" value="1"/>
</dbReference>
<comment type="catalytic activity">
    <reaction evidence="3">
        <text>2 GTP = 3',3'-c-di-GMP + 2 diphosphate</text>
        <dbReference type="Rhea" id="RHEA:24898"/>
        <dbReference type="ChEBI" id="CHEBI:33019"/>
        <dbReference type="ChEBI" id="CHEBI:37565"/>
        <dbReference type="ChEBI" id="CHEBI:58805"/>
        <dbReference type="EC" id="2.7.7.65"/>
    </reaction>
</comment>
<dbReference type="Gene3D" id="3.30.70.270">
    <property type="match status" value="1"/>
</dbReference>
<dbReference type="CDD" id="cd01949">
    <property type="entry name" value="GGDEF"/>
    <property type="match status" value="1"/>
</dbReference>
<dbReference type="RefSeq" id="WP_103922216.1">
    <property type="nucleotide sequence ID" value="NZ_FMSV02000556.1"/>
</dbReference>
<organism evidence="6 7">
    <name type="scientific">Candidatus Venteria ishoeyi</name>
    <dbReference type="NCBI Taxonomy" id="1899563"/>
    <lineage>
        <taxon>Bacteria</taxon>
        <taxon>Pseudomonadati</taxon>
        <taxon>Pseudomonadota</taxon>
        <taxon>Gammaproteobacteria</taxon>
        <taxon>Thiotrichales</taxon>
        <taxon>Thiotrichaceae</taxon>
        <taxon>Venteria</taxon>
    </lineage>
</organism>
<feature type="transmembrane region" description="Helical" evidence="4">
    <location>
        <begin position="254"/>
        <end position="276"/>
    </location>
</feature>
<dbReference type="GO" id="GO:0043709">
    <property type="term" value="P:cell adhesion involved in single-species biofilm formation"/>
    <property type="evidence" value="ECO:0007669"/>
    <property type="project" value="TreeGrafter"/>
</dbReference>
<feature type="domain" description="GGDEF" evidence="5">
    <location>
        <begin position="446"/>
        <end position="579"/>
    </location>
</feature>
<dbReference type="EMBL" id="FMSV02000556">
    <property type="protein sequence ID" value="SEH08698.1"/>
    <property type="molecule type" value="Genomic_DNA"/>
</dbReference>
<dbReference type="PANTHER" id="PTHR45138">
    <property type="entry name" value="REGULATORY COMPONENTS OF SENSORY TRANSDUCTION SYSTEM"/>
    <property type="match status" value="1"/>
</dbReference>
<dbReference type="GO" id="GO:1902201">
    <property type="term" value="P:negative regulation of bacterial-type flagellum-dependent cell motility"/>
    <property type="evidence" value="ECO:0007669"/>
    <property type="project" value="TreeGrafter"/>
</dbReference>
<evidence type="ECO:0000313" key="7">
    <source>
        <dbReference type="Proteomes" id="UP000236724"/>
    </source>
</evidence>
<dbReference type="InterPro" id="IPR000014">
    <property type="entry name" value="PAS"/>
</dbReference>
<sequence length="579" mass="66035">MAITPTSAHFSKEELAWLKAHPHIHFAPAPNYPPVEFFDKNNIYRGITADFIKYIDEKIGIHFEIIQLQNWAEVIAQAKLRKVDMWGAAAKTKAREQYMRFTKPYIHLPAVIIVRKEITDLLNMPDLKGKRVVVIQNYATQAYIQENYPFLKLIPVPDIETGLRMVSFGSADAIVVTNASAIYYIEKNGLTNLRVAGESGFEWQLRFAVRSDWPELAAILQKSLDAIPEHKKQEIFRRWISLKAPEWKLSKEQIIVLLLVLTTTLIIAILTWNLVLHRKIDTRTKQLHAAMKTQSLILQNAQIGIAHFVHRKVHWVNPMLAYQCGMPEATLLGKSTRIFFLNNEDYECVGEAYLTLLTKGERYETDILLRRGTNGSYWCRMIGQAIDPEHVHEGSIWIIQDISVQKKLEHSLTALATTDPLTGTYNRRHFSELAKHEIKRSARSNSIFSLLMLDIDHFKHLNDNYGHATGDEALKYFVKTVRSTLREPDILGRIGGEEFAVLLPDTASISAQHAAERIRQAVASSSFEANGEKIYFTVSIGLTQAKNNKAGLDALLERADKALYRAKRRGRNRVEMDVN</sequence>
<keyword evidence="6" id="KW-0548">Nucleotidyltransferase</keyword>
<dbReference type="SUPFAM" id="SSF55785">
    <property type="entry name" value="PYP-like sensor domain (PAS domain)"/>
    <property type="match status" value="1"/>
</dbReference>
<dbReference type="SUPFAM" id="SSF55073">
    <property type="entry name" value="Nucleotide cyclase"/>
    <property type="match status" value="1"/>
</dbReference>
<dbReference type="GO" id="GO:0052621">
    <property type="term" value="F:diguanylate cyclase activity"/>
    <property type="evidence" value="ECO:0007669"/>
    <property type="project" value="UniProtKB-EC"/>
</dbReference>
<dbReference type="Gene3D" id="3.30.450.20">
    <property type="entry name" value="PAS domain"/>
    <property type="match status" value="1"/>
</dbReference>
<evidence type="ECO:0000256" key="1">
    <source>
        <dbReference type="ARBA" id="ARBA00001946"/>
    </source>
</evidence>
<dbReference type="Gene3D" id="3.40.190.10">
    <property type="entry name" value="Periplasmic binding protein-like II"/>
    <property type="match status" value="2"/>
</dbReference>
<evidence type="ECO:0000313" key="6">
    <source>
        <dbReference type="EMBL" id="SEH08698.1"/>
    </source>
</evidence>
<reference evidence="6 7" key="1">
    <citation type="submission" date="2016-10" db="EMBL/GenBank/DDBJ databases">
        <authorList>
            <person name="de Groot N.N."/>
        </authorList>
    </citation>
    <scope>NUCLEOTIDE SEQUENCE [LARGE SCALE GENOMIC DNA]</scope>
    <source>
        <strain evidence="6">MBHS1</strain>
    </source>
</reference>
<accession>A0A1H6FF38</accession>
<dbReference type="Pfam" id="PF00497">
    <property type="entry name" value="SBP_bac_3"/>
    <property type="match status" value="1"/>
</dbReference>